<feature type="compositionally biased region" description="Polar residues" evidence="1">
    <location>
        <begin position="565"/>
        <end position="593"/>
    </location>
</feature>
<feature type="compositionally biased region" description="Low complexity" evidence="1">
    <location>
        <begin position="749"/>
        <end position="764"/>
    </location>
</feature>
<evidence type="ECO:0000256" key="1">
    <source>
        <dbReference type="SAM" id="MobiDB-lite"/>
    </source>
</evidence>
<feature type="compositionally biased region" description="Low complexity" evidence="1">
    <location>
        <begin position="213"/>
        <end position="228"/>
    </location>
</feature>
<feature type="region of interest" description="Disordered" evidence="1">
    <location>
        <begin position="532"/>
        <end position="593"/>
    </location>
</feature>
<protein>
    <submittedName>
        <fullName evidence="2">Uncharacterized protein</fullName>
    </submittedName>
</protein>
<feature type="compositionally biased region" description="Polar residues" evidence="1">
    <location>
        <begin position="374"/>
        <end position="390"/>
    </location>
</feature>
<feature type="region of interest" description="Disordered" evidence="1">
    <location>
        <begin position="141"/>
        <end position="252"/>
    </location>
</feature>
<feature type="compositionally biased region" description="Basic and acidic residues" evidence="1">
    <location>
        <begin position="163"/>
        <end position="177"/>
    </location>
</feature>
<proteinExistence type="predicted"/>
<feature type="region of interest" description="Disordered" evidence="1">
    <location>
        <begin position="65"/>
        <end position="108"/>
    </location>
</feature>
<feature type="compositionally biased region" description="Low complexity" evidence="1">
    <location>
        <begin position="664"/>
        <end position="677"/>
    </location>
</feature>
<reference evidence="2" key="1">
    <citation type="journal article" date="2020" name="Stud. Mycol.">
        <title>101 Dothideomycetes genomes: a test case for predicting lifestyles and emergence of pathogens.</title>
        <authorList>
            <person name="Haridas S."/>
            <person name="Albert R."/>
            <person name="Binder M."/>
            <person name="Bloem J."/>
            <person name="Labutti K."/>
            <person name="Salamov A."/>
            <person name="Andreopoulos B."/>
            <person name="Baker S."/>
            <person name="Barry K."/>
            <person name="Bills G."/>
            <person name="Bluhm B."/>
            <person name="Cannon C."/>
            <person name="Castanera R."/>
            <person name="Culley D."/>
            <person name="Daum C."/>
            <person name="Ezra D."/>
            <person name="Gonzalez J."/>
            <person name="Henrissat B."/>
            <person name="Kuo A."/>
            <person name="Liang C."/>
            <person name="Lipzen A."/>
            <person name="Lutzoni F."/>
            <person name="Magnuson J."/>
            <person name="Mondo S."/>
            <person name="Nolan M."/>
            <person name="Ohm R."/>
            <person name="Pangilinan J."/>
            <person name="Park H.-J."/>
            <person name="Ramirez L."/>
            <person name="Alfaro M."/>
            <person name="Sun H."/>
            <person name="Tritt A."/>
            <person name="Yoshinaga Y."/>
            <person name="Zwiers L.-H."/>
            <person name="Turgeon B."/>
            <person name="Goodwin S."/>
            <person name="Spatafora J."/>
            <person name="Crous P."/>
            <person name="Grigoriev I."/>
        </authorList>
    </citation>
    <scope>NUCLEOTIDE SEQUENCE</scope>
    <source>
        <strain evidence="2">HMLAC05119</strain>
    </source>
</reference>
<keyword evidence="3" id="KW-1185">Reference proteome</keyword>
<feature type="compositionally biased region" description="Polar residues" evidence="1">
    <location>
        <begin position="229"/>
        <end position="244"/>
    </location>
</feature>
<feature type="region of interest" description="Disordered" evidence="1">
    <location>
        <begin position="611"/>
        <end position="814"/>
    </location>
</feature>
<feature type="compositionally biased region" description="Polar residues" evidence="1">
    <location>
        <begin position="443"/>
        <end position="456"/>
    </location>
</feature>
<feature type="region of interest" description="Disordered" evidence="1">
    <location>
        <begin position="26"/>
        <end position="52"/>
    </location>
</feature>
<feature type="compositionally biased region" description="Basic and acidic residues" evidence="1">
    <location>
        <begin position="202"/>
        <end position="212"/>
    </location>
</feature>
<dbReference type="OrthoDB" id="3937309at2759"/>
<feature type="compositionally biased region" description="Polar residues" evidence="1">
    <location>
        <begin position="725"/>
        <end position="744"/>
    </location>
</feature>
<feature type="region of interest" description="Disordered" evidence="1">
    <location>
        <begin position="374"/>
        <end position="456"/>
    </location>
</feature>
<dbReference type="AlphaFoldDB" id="A0A6A5QBI2"/>
<evidence type="ECO:0000313" key="3">
    <source>
        <dbReference type="Proteomes" id="UP000800096"/>
    </source>
</evidence>
<evidence type="ECO:0000313" key="2">
    <source>
        <dbReference type="EMBL" id="KAF1912703.1"/>
    </source>
</evidence>
<organism evidence="2 3">
    <name type="scientific">Ampelomyces quisqualis</name>
    <name type="common">Powdery mildew agent</name>
    <dbReference type="NCBI Taxonomy" id="50730"/>
    <lineage>
        <taxon>Eukaryota</taxon>
        <taxon>Fungi</taxon>
        <taxon>Dikarya</taxon>
        <taxon>Ascomycota</taxon>
        <taxon>Pezizomycotina</taxon>
        <taxon>Dothideomycetes</taxon>
        <taxon>Pleosporomycetidae</taxon>
        <taxon>Pleosporales</taxon>
        <taxon>Pleosporineae</taxon>
        <taxon>Phaeosphaeriaceae</taxon>
        <taxon>Ampelomyces</taxon>
    </lineage>
</organism>
<feature type="compositionally biased region" description="Low complexity" evidence="1">
    <location>
        <begin position="532"/>
        <end position="543"/>
    </location>
</feature>
<dbReference type="Proteomes" id="UP000800096">
    <property type="component" value="Unassembled WGS sequence"/>
</dbReference>
<dbReference type="EMBL" id="ML979140">
    <property type="protein sequence ID" value="KAF1912703.1"/>
    <property type="molecule type" value="Genomic_DNA"/>
</dbReference>
<sequence>MLRLRPSELTLTPEDIDEAFRRIAVRQSSRDSRHAPSQALAQPGRPILRRGPQRAVRDAITTLGDIPILRPQPQQAISSSMDDDIEVDHEPQTPSPRQRIDSASTSPVRDEQLALVNADAAATSPLRLLHLPFRLGRGRRESRIQSLPADNQVERATMPPTRRTPEDLDGAAHRNDSGQRTPSTPPATPPTAAELRGGGGRPESKARRDSSRDLAAASSSRQVNRSSSHNTSGLSSADPTTASTAGEDEPTLHLRGFFTDPAKYPRGPHYWFEEVRGVVPQTEPRRASGRPAIPARSLSSGSAPTFSLLAAGHRSFSADEEAFPMTATRTSSRPRDRQLSLYPDAPRLPLVAQRNFSSEASAASDAFSFYQLSESRQSSGERPGTTNPSLAQFDGSAASRYRQSGTYHSVRPSELRAISNPRQGTLLDLDIGGQHGISPLPSSPYTRTQSHDNTPQSFPVFASQDAATAAVQGLASPLEPFSEHYQRLVELQNARLMLSAQQSPYPYRSTYSSDTHYGAAGEFAARRLSDRLPQPLSSSRPSQATGILSGDPDRASRASVRGTHATRTSQRSSENAPVRTPAQSSAPSRNSQVQIHRAAFERLHNAMQDLNAGTPDVSRQDRSRRSLPPTVPRDTSNRPRASGVHPPPPPASRNTMRHRTQHTSSSPAHPSPSEQPSDSLPSPTAPGEASIGPPTIPPWYNSNMRGGGPHDRSTARARRRVTPIVRSSAQLRAIDQTGTTTSIRSPLLRAATTVRPTRRVPPQQRDQENSGQGEEQLMRQEEAAINARYGEEGQGDTMDETPPRVGRVERRMFS</sequence>
<gene>
    <name evidence="2" type="ORF">BDU57DRAFT_523131</name>
</gene>
<name>A0A6A5QBI2_AMPQU</name>
<accession>A0A6A5QBI2</accession>
<feature type="region of interest" description="Disordered" evidence="1">
    <location>
        <begin position="324"/>
        <end position="344"/>
    </location>
</feature>